<sequence>MTRKTFTLFDPALALPAIADAFRKLNPVVQWRNPVMFVVYVGSILTTILWVQALGGQGEAPAGFILMITIWLWFTVLFANFAEALAEGRSKAQAASLRGLKKETLAKKLHEPRFGAQWQMTSATELRKGDVIVVEAQETIPADGEVIEGVASVDESAITGESAPVIRESGGDFSAVTGGTRVLSDWIVVRVTANPGETFVDRMIAMVENAKRQKTPNEIALTILLVALTIVFLGVVVTLLPFSMFSVDVAGAGTPISITVLIALLVCLIPTTIAGLLSAIGVAGMSRMMQANVIATSGRAVEAAGDVDVLLMDKTGTITLGNRQASTFLPADGITEAELADAAQLASLADETPEGRSIVVLAKQRFQLRERDIHALDAHFVHFSAHTRMSGVDMAGRQIRKGAADAIKKHVESLGGAFPMSVAGLVDEVARRGSTPLVVSSGTGVLGVIELKDIVKGGIKERFAELRRMGIKTVMVTGDNRVTAAAIAAEAGVDDFLSEATPEAKLALIREYQSEGRLVAMTGDGTNDAPALAQADVAVAMNTGTQAAKEAGNMVDLDSNPTKLIEVVETGKQMLMTRGSLTTFSIANDIAKYFAIIPAAFVTTYPQLAALNVMGLASPSSAILSAVIFNALIIVFLIPLALKGVKYRPLGAATLLRQNLAIYGLGGVIVPFIGIKLIDLAIAAVGLA</sequence>
<comment type="caution">
    <text evidence="18">The sequence shown here is derived from an EMBL/GenBank/DDBJ whole genome shotgun (WGS) entry which is preliminary data.</text>
</comment>
<dbReference type="FunFam" id="2.70.150.10:FF:000033">
    <property type="entry name" value="Potassium-transporting ATPase ATP-binding subunit"/>
    <property type="match status" value="1"/>
</dbReference>
<keyword evidence="5 16" id="KW-0597">Phosphoprotein</keyword>
<feature type="binding site" evidence="16">
    <location>
        <position position="350"/>
    </location>
    <ligand>
        <name>ATP</name>
        <dbReference type="ChEBI" id="CHEBI:30616"/>
    </ligand>
</feature>
<keyword evidence="9 16" id="KW-0067">ATP-binding</keyword>
<evidence type="ECO:0000256" key="11">
    <source>
        <dbReference type="ARBA" id="ARBA00022958"/>
    </source>
</evidence>
<feature type="active site" description="4-aspartylphosphate intermediate" evidence="16">
    <location>
        <position position="313"/>
    </location>
</feature>
<feature type="transmembrane region" description="Helical" evidence="16">
    <location>
        <begin position="662"/>
        <end position="687"/>
    </location>
</feature>
<evidence type="ECO:0000256" key="15">
    <source>
        <dbReference type="ARBA" id="ARBA00023136"/>
    </source>
</evidence>
<feature type="binding site" evidence="16">
    <location>
        <begin position="383"/>
        <end position="390"/>
    </location>
    <ligand>
        <name>ATP</name>
        <dbReference type="ChEBI" id="CHEBI:30616"/>
    </ligand>
</feature>
<feature type="transmembrane region" description="Helical" evidence="16">
    <location>
        <begin position="622"/>
        <end position="642"/>
    </location>
</feature>
<organism evidence="18 19">
    <name type="scientific">Candidatus Dechloromonas phosphorivorans</name>
    <dbReference type="NCBI Taxonomy" id="2899244"/>
    <lineage>
        <taxon>Bacteria</taxon>
        <taxon>Pseudomonadati</taxon>
        <taxon>Pseudomonadota</taxon>
        <taxon>Betaproteobacteria</taxon>
        <taxon>Rhodocyclales</taxon>
        <taxon>Azonexaceae</taxon>
        <taxon>Dechloromonas</taxon>
    </lineage>
</organism>
<dbReference type="InterPro" id="IPR023298">
    <property type="entry name" value="ATPase_P-typ_TM_dom_sf"/>
</dbReference>
<dbReference type="GO" id="GO:0005524">
    <property type="term" value="F:ATP binding"/>
    <property type="evidence" value="ECO:0007669"/>
    <property type="project" value="UniProtKB-UniRule"/>
</dbReference>
<keyword evidence="13 16" id="KW-1133">Transmembrane helix</keyword>
<keyword evidence="10 16" id="KW-0460">Magnesium</keyword>
<dbReference type="CDD" id="cd02078">
    <property type="entry name" value="P-type_ATPase_K"/>
    <property type="match status" value="1"/>
</dbReference>
<evidence type="ECO:0000256" key="16">
    <source>
        <dbReference type="HAMAP-Rule" id="MF_00285"/>
    </source>
</evidence>
<feature type="binding site" evidence="16">
    <location>
        <position position="528"/>
    </location>
    <ligand>
        <name>Mg(2+)</name>
        <dbReference type="ChEBI" id="CHEBI:18420"/>
    </ligand>
</feature>
<evidence type="ECO:0000256" key="1">
    <source>
        <dbReference type="ARBA" id="ARBA00004370"/>
    </source>
</evidence>
<evidence type="ECO:0000313" key="19">
    <source>
        <dbReference type="Proteomes" id="UP000808146"/>
    </source>
</evidence>
<feature type="binding site" evidence="16">
    <location>
        <position position="401"/>
    </location>
    <ligand>
        <name>ATP</name>
        <dbReference type="ChEBI" id="CHEBI:30616"/>
    </ligand>
</feature>
<dbReference type="AlphaFoldDB" id="A0A9D7QHD4"/>
<keyword evidence="4 16" id="KW-0633">Potassium transport</keyword>
<evidence type="ECO:0000256" key="14">
    <source>
        <dbReference type="ARBA" id="ARBA00023065"/>
    </source>
</evidence>
<dbReference type="InterPro" id="IPR036412">
    <property type="entry name" value="HAD-like_sf"/>
</dbReference>
<keyword evidence="14 16" id="KW-0406">Ion transport</keyword>
<dbReference type="InterPro" id="IPR023214">
    <property type="entry name" value="HAD_sf"/>
</dbReference>
<evidence type="ECO:0000256" key="7">
    <source>
        <dbReference type="ARBA" id="ARBA00022723"/>
    </source>
</evidence>
<comment type="subcellular location">
    <subcellularLocation>
        <location evidence="16">Cell membrane</location>
        <topology evidence="16">Multi-pass membrane protein</topology>
    </subcellularLocation>
    <subcellularLocation>
        <location evidence="1">Membrane</location>
    </subcellularLocation>
</comment>
<evidence type="ECO:0000256" key="10">
    <source>
        <dbReference type="ARBA" id="ARBA00022842"/>
    </source>
</evidence>
<comment type="similarity">
    <text evidence="16">Belongs to the cation transport ATPase (P-type) (TC 3.A.3) family. Type IA subfamily.</text>
</comment>
<dbReference type="SUPFAM" id="SSF81653">
    <property type="entry name" value="Calcium ATPase, transduction domain A"/>
    <property type="match status" value="1"/>
</dbReference>
<gene>
    <name evidence="16 18" type="primary">kdpB</name>
    <name evidence="18" type="ORF">IPN75_00690</name>
</gene>
<keyword evidence="7 16" id="KW-0479">Metal-binding</keyword>
<evidence type="ECO:0000256" key="9">
    <source>
        <dbReference type="ARBA" id="ARBA00022840"/>
    </source>
</evidence>
<dbReference type="PRINTS" id="PR00119">
    <property type="entry name" value="CATATPASE"/>
</dbReference>
<keyword evidence="6 16" id="KW-0812">Transmembrane</keyword>
<dbReference type="InterPro" id="IPR059000">
    <property type="entry name" value="ATPase_P-type_domA"/>
</dbReference>
<dbReference type="SFLD" id="SFLDG00002">
    <property type="entry name" value="C1.7:_P-type_atpase_like"/>
    <property type="match status" value="1"/>
</dbReference>
<comment type="caution">
    <text evidence="16">Lacks conserved residue(s) required for the propagation of feature annotation.</text>
</comment>
<feature type="binding site" evidence="16">
    <location>
        <position position="524"/>
    </location>
    <ligand>
        <name>Mg(2+)</name>
        <dbReference type="ChEBI" id="CHEBI:18420"/>
    </ligand>
</feature>
<dbReference type="Pfam" id="PF00702">
    <property type="entry name" value="Hydrolase"/>
    <property type="match status" value="1"/>
</dbReference>
<reference evidence="18" key="1">
    <citation type="submission" date="2020-10" db="EMBL/GenBank/DDBJ databases">
        <title>Connecting structure to function with the recovery of over 1000 high-quality activated sludge metagenome-assembled genomes encoding full-length rRNA genes using long-read sequencing.</title>
        <authorList>
            <person name="Singleton C.M."/>
            <person name="Petriglieri F."/>
            <person name="Kristensen J.M."/>
            <person name="Kirkegaard R.H."/>
            <person name="Michaelsen T.Y."/>
            <person name="Andersen M.H."/>
            <person name="Karst S.M."/>
            <person name="Dueholm M.S."/>
            <person name="Nielsen P.H."/>
            <person name="Albertsen M."/>
        </authorList>
    </citation>
    <scope>NUCLEOTIDE SEQUENCE</scope>
    <source>
        <strain evidence="18">OdNE_18-Q3-R46-58_BAT3C.305</strain>
    </source>
</reference>
<dbReference type="FunFam" id="3.40.1110.10:FF:000007">
    <property type="entry name" value="Potassium-transporting ATPase ATP-binding subunit"/>
    <property type="match status" value="1"/>
</dbReference>
<dbReference type="EMBL" id="JADKBR010000001">
    <property type="protein sequence ID" value="MBK8888979.1"/>
    <property type="molecule type" value="Genomic_DNA"/>
</dbReference>
<evidence type="ECO:0000256" key="4">
    <source>
        <dbReference type="ARBA" id="ARBA00022538"/>
    </source>
</evidence>
<evidence type="ECO:0000256" key="12">
    <source>
        <dbReference type="ARBA" id="ARBA00022967"/>
    </source>
</evidence>
<evidence type="ECO:0000256" key="8">
    <source>
        <dbReference type="ARBA" id="ARBA00022741"/>
    </source>
</evidence>
<dbReference type="SUPFAM" id="SSF56784">
    <property type="entry name" value="HAD-like"/>
    <property type="match status" value="1"/>
</dbReference>
<dbReference type="SUPFAM" id="SSF81665">
    <property type="entry name" value="Calcium ATPase, transmembrane domain M"/>
    <property type="match status" value="1"/>
</dbReference>
<keyword evidence="2 16" id="KW-0813">Transport</keyword>
<evidence type="ECO:0000313" key="18">
    <source>
        <dbReference type="EMBL" id="MBK8888979.1"/>
    </source>
</evidence>
<comment type="function">
    <text evidence="16">Part of the high-affinity ATP-driven potassium transport (or Kdp) system, which catalyzes the hydrolysis of ATP coupled with the electrogenic transport of potassium into the cytoplasm. This subunit is responsible for energy coupling to the transport system and for the release of the potassium ions to the cytoplasm.</text>
</comment>
<dbReference type="NCBIfam" id="TIGR01494">
    <property type="entry name" value="ATPase_P-type"/>
    <property type="match status" value="2"/>
</dbReference>
<dbReference type="GO" id="GO:0016887">
    <property type="term" value="F:ATP hydrolysis activity"/>
    <property type="evidence" value="ECO:0007669"/>
    <property type="project" value="InterPro"/>
</dbReference>
<accession>A0A9D7QHD4</accession>
<dbReference type="NCBIfam" id="TIGR01497">
    <property type="entry name" value="kdpB"/>
    <property type="match status" value="1"/>
</dbReference>
<keyword evidence="11 16" id="KW-0630">Potassium</keyword>
<evidence type="ECO:0000256" key="2">
    <source>
        <dbReference type="ARBA" id="ARBA00022448"/>
    </source>
</evidence>
<feature type="transmembrane region" description="Helical" evidence="16">
    <location>
        <begin position="34"/>
        <end position="54"/>
    </location>
</feature>
<feature type="transmembrane region" description="Helical" evidence="16">
    <location>
        <begin position="60"/>
        <end position="81"/>
    </location>
</feature>
<proteinExistence type="inferred from homology"/>
<evidence type="ECO:0000256" key="6">
    <source>
        <dbReference type="ARBA" id="ARBA00022692"/>
    </source>
</evidence>
<dbReference type="EC" id="7.2.2.6" evidence="16"/>
<dbReference type="InterPro" id="IPR018303">
    <property type="entry name" value="ATPase_P-typ_P_site"/>
</dbReference>
<keyword evidence="3 16" id="KW-1003">Cell membrane</keyword>
<dbReference type="PROSITE" id="PS00154">
    <property type="entry name" value="ATPASE_E1_E2"/>
    <property type="match status" value="1"/>
</dbReference>
<evidence type="ECO:0000256" key="5">
    <source>
        <dbReference type="ARBA" id="ARBA00022553"/>
    </source>
</evidence>
<name>A0A9D7QHD4_9RHOO</name>
<evidence type="ECO:0000256" key="3">
    <source>
        <dbReference type="ARBA" id="ARBA00022475"/>
    </source>
</evidence>
<dbReference type="Gene3D" id="3.40.1110.10">
    <property type="entry name" value="Calcium-transporting ATPase, cytoplasmic domain N"/>
    <property type="match status" value="1"/>
</dbReference>
<feature type="transmembrane region" description="Helical" evidence="16">
    <location>
        <begin position="219"/>
        <end position="244"/>
    </location>
</feature>
<protein>
    <recommendedName>
        <fullName evidence="16">Potassium-transporting ATPase ATP-binding subunit</fullName>
        <ecNumber evidence="16">7.2.2.6</ecNumber>
    </recommendedName>
    <alternativeName>
        <fullName evidence="16">ATP phosphohydrolase [potassium-transporting] B chain</fullName>
    </alternativeName>
    <alternativeName>
        <fullName evidence="16">Potassium-binding and translocating subunit B</fullName>
    </alternativeName>
    <alternativeName>
        <fullName evidence="16">Potassium-translocating ATPase B chain</fullName>
    </alternativeName>
</protein>
<dbReference type="HAMAP" id="MF_00285">
    <property type="entry name" value="KdpB"/>
    <property type="match status" value="1"/>
</dbReference>
<keyword evidence="12 16" id="KW-1278">Translocase</keyword>
<dbReference type="InterPro" id="IPR023299">
    <property type="entry name" value="ATPase_P-typ_cyto_dom_N"/>
</dbReference>
<comment type="catalytic activity">
    <reaction evidence="16">
        <text>K(+)(out) + ATP + H2O = K(+)(in) + ADP + phosphate + H(+)</text>
        <dbReference type="Rhea" id="RHEA:16777"/>
        <dbReference type="ChEBI" id="CHEBI:15377"/>
        <dbReference type="ChEBI" id="CHEBI:15378"/>
        <dbReference type="ChEBI" id="CHEBI:29103"/>
        <dbReference type="ChEBI" id="CHEBI:30616"/>
        <dbReference type="ChEBI" id="CHEBI:43474"/>
        <dbReference type="ChEBI" id="CHEBI:456216"/>
        <dbReference type="EC" id="7.2.2.6"/>
    </reaction>
</comment>
<dbReference type="Proteomes" id="UP000808146">
    <property type="component" value="Unassembled WGS sequence"/>
</dbReference>
<dbReference type="InterPro" id="IPR001757">
    <property type="entry name" value="P_typ_ATPase"/>
</dbReference>
<feature type="transmembrane region" description="Helical" evidence="16">
    <location>
        <begin position="256"/>
        <end position="280"/>
    </location>
</feature>
<evidence type="ECO:0000259" key="17">
    <source>
        <dbReference type="Pfam" id="PF00122"/>
    </source>
</evidence>
<dbReference type="PANTHER" id="PTHR43743">
    <property type="entry name" value="POTASSIUM-TRANSPORTING ATPASE ATP-BINDING SUBUNIT"/>
    <property type="match status" value="1"/>
</dbReference>
<dbReference type="SFLD" id="SFLDF00027">
    <property type="entry name" value="p-type_atpase"/>
    <property type="match status" value="1"/>
</dbReference>
<keyword evidence="15 16" id="KW-0472">Membrane</keyword>
<dbReference type="GO" id="GO:0005886">
    <property type="term" value="C:plasma membrane"/>
    <property type="evidence" value="ECO:0007669"/>
    <property type="project" value="UniProtKB-SubCell"/>
</dbReference>
<feature type="domain" description="P-type ATPase A" evidence="17">
    <location>
        <begin position="116"/>
        <end position="208"/>
    </location>
</feature>
<dbReference type="InterPro" id="IPR044492">
    <property type="entry name" value="P_typ_ATPase_HD_dom"/>
</dbReference>
<dbReference type="PANTHER" id="PTHR43743:SF1">
    <property type="entry name" value="POTASSIUM-TRANSPORTING ATPASE ATP-BINDING SUBUNIT"/>
    <property type="match status" value="1"/>
</dbReference>
<dbReference type="Pfam" id="PF00122">
    <property type="entry name" value="E1-E2_ATPase"/>
    <property type="match status" value="1"/>
</dbReference>
<dbReference type="InterPro" id="IPR008250">
    <property type="entry name" value="ATPase_P-typ_transduc_dom_A_sf"/>
</dbReference>
<dbReference type="Gene3D" id="2.70.150.10">
    <property type="entry name" value="Calcium-transporting ATPase, cytoplasmic transduction domain A"/>
    <property type="match status" value="1"/>
</dbReference>
<dbReference type="InterPro" id="IPR006391">
    <property type="entry name" value="P-type_ATPase_bsu_IA"/>
</dbReference>
<dbReference type="GO" id="GO:0008556">
    <property type="term" value="F:P-type potassium transmembrane transporter activity"/>
    <property type="evidence" value="ECO:0007669"/>
    <property type="project" value="UniProtKB-UniRule"/>
</dbReference>
<comment type="subunit">
    <text evidence="16">The system is composed of three essential subunits: KdpA, KdpB and KdpC.</text>
</comment>
<evidence type="ECO:0000256" key="13">
    <source>
        <dbReference type="ARBA" id="ARBA00022989"/>
    </source>
</evidence>
<keyword evidence="8 16" id="KW-0547">Nucleotide-binding</keyword>
<feature type="binding site" evidence="16">
    <location>
        <position position="354"/>
    </location>
    <ligand>
        <name>ATP</name>
        <dbReference type="ChEBI" id="CHEBI:30616"/>
    </ligand>
</feature>
<dbReference type="SFLD" id="SFLDS00003">
    <property type="entry name" value="Haloacid_Dehalogenase"/>
    <property type="match status" value="1"/>
</dbReference>
<dbReference type="Gene3D" id="3.40.50.1000">
    <property type="entry name" value="HAD superfamily/HAD-like"/>
    <property type="match status" value="1"/>
</dbReference>
<dbReference type="GO" id="GO:0000287">
    <property type="term" value="F:magnesium ion binding"/>
    <property type="evidence" value="ECO:0007669"/>
    <property type="project" value="UniProtKB-UniRule"/>
</dbReference>